<dbReference type="InterPro" id="IPR002575">
    <property type="entry name" value="Aminoglycoside_PTrfase"/>
</dbReference>
<comment type="caution">
    <text evidence="3">The sequence shown here is derived from an EMBL/GenBank/DDBJ whole genome shotgun (WGS) entry which is preliminary data.</text>
</comment>
<reference evidence="3 4" key="1">
    <citation type="submission" date="2018-09" db="EMBL/GenBank/DDBJ databases">
        <title>Bacillus saliacetes sp. nov., isolated from Thai shrimp paste (Ka-pi).</title>
        <authorList>
            <person name="Daroonpunt R."/>
            <person name="Tanasupawat S."/>
            <person name="Yiamsombut S."/>
        </authorList>
    </citation>
    <scope>NUCLEOTIDE SEQUENCE [LARGE SCALE GENOMIC DNA]</scope>
    <source>
        <strain evidence="3 4">SKP7-4</strain>
    </source>
</reference>
<dbReference type="Gene3D" id="3.90.1200.10">
    <property type="match status" value="1"/>
</dbReference>
<dbReference type="OrthoDB" id="4030632at2"/>
<dbReference type="PANTHER" id="PTHR21064">
    <property type="entry name" value="AMINOGLYCOSIDE PHOSPHOTRANSFERASE DOMAIN-CONTAINING PROTEIN-RELATED"/>
    <property type="match status" value="1"/>
</dbReference>
<keyword evidence="4" id="KW-1185">Reference proteome</keyword>
<dbReference type="InterPro" id="IPR050249">
    <property type="entry name" value="Pseudomonas-type_ThrB"/>
</dbReference>
<dbReference type="Proteomes" id="UP000265801">
    <property type="component" value="Unassembled WGS sequence"/>
</dbReference>
<dbReference type="RefSeq" id="WP_119545826.1">
    <property type="nucleotide sequence ID" value="NZ_QXIR01000004.1"/>
</dbReference>
<evidence type="ECO:0000259" key="2">
    <source>
        <dbReference type="Pfam" id="PF01636"/>
    </source>
</evidence>
<dbReference type="EMBL" id="QXIR01000004">
    <property type="protein sequence ID" value="RIW37407.1"/>
    <property type="molecule type" value="Genomic_DNA"/>
</dbReference>
<keyword evidence="3" id="KW-0808">Transferase</keyword>
<dbReference type="AlphaFoldDB" id="A0A3A1R4V4"/>
<dbReference type="PANTHER" id="PTHR21064:SF6">
    <property type="entry name" value="AMINOGLYCOSIDE PHOSPHOTRANSFERASE DOMAIN-CONTAINING PROTEIN"/>
    <property type="match status" value="1"/>
</dbReference>
<gene>
    <name evidence="3" type="ORF">D3H55_05065</name>
</gene>
<dbReference type="Pfam" id="PF01636">
    <property type="entry name" value="APH"/>
    <property type="match status" value="1"/>
</dbReference>
<keyword evidence="3" id="KW-0418">Kinase</keyword>
<accession>A0A3A1R4V4</accession>
<dbReference type="InterPro" id="IPR011009">
    <property type="entry name" value="Kinase-like_dom_sf"/>
</dbReference>
<feature type="domain" description="Aminoglycoside phosphotransferase" evidence="2">
    <location>
        <begin position="48"/>
        <end position="219"/>
    </location>
</feature>
<dbReference type="SUPFAM" id="SSF56112">
    <property type="entry name" value="Protein kinase-like (PK-like)"/>
    <property type="match status" value="1"/>
</dbReference>
<organism evidence="3 4">
    <name type="scientific">Bacillus salacetis</name>
    <dbReference type="NCBI Taxonomy" id="2315464"/>
    <lineage>
        <taxon>Bacteria</taxon>
        <taxon>Bacillati</taxon>
        <taxon>Bacillota</taxon>
        <taxon>Bacilli</taxon>
        <taxon>Bacillales</taxon>
        <taxon>Bacillaceae</taxon>
        <taxon>Bacillus</taxon>
    </lineage>
</organism>
<evidence type="ECO:0000256" key="1">
    <source>
        <dbReference type="ARBA" id="ARBA00038240"/>
    </source>
</evidence>
<comment type="similarity">
    <text evidence="1">Belongs to the pseudomonas-type ThrB family.</text>
</comment>
<name>A0A3A1R4V4_9BACI</name>
<proteinExistence type="inferred from homology"/>
<evidence type="ECO:0000313" key="4">
    <source>
        <dbReference type="Proteomes" id="UP000265801"/>
    </source>
</evidence>
<dbReference type="GO" id="GO:0009088">
    <property type="term" value="P:threonine biosynthetic process"/>
    <property type="evidence" value="ECO:0007669"/>
    <property type="project" value="TreeGrafter"/>
</dbReference>
<protein>
    <submittedName>
        <fullName evidence="3">Protein kinase</fullName>
    </submittedName>
</protein>
<sequence>MERIILSRLNELYCMNFTHMEAVTDEMFKCYSKQGIYFARMTNYKTCEEQQEEVAYTDFLYEQGFGTSKTVSSLNGNVIEKIILDKEVLAVLYKAAPVVHLPRKEWNAGVFKRLGAQIGKLHNLSRQFEKAYPIRYINDWHMNDEYSFFKYIPEEERSIRDIAEEAVSSVKNLPRNDSDYGLLHGDIWLGNVLMDSRSNMSFIDFQDCEKHFYLYDLAVPIYSALEYSYAGGGNIKDYGREITAAVIEGYMKEKEIPAEMLKHLPLFMKLKQLFEYSLMHMYLDPESLTEDQIRIMNLQRMRLEFNQPILA</sequence>
<dbReference type="GO" id="GO:0004413">
    <property type="term" value="F:homoserine kinase activity"/>
    <property type="evidence" value="ECO:0007669"/>
    <property type="project" value="TreeGrafter"/>
</dbReference>
<evidence type="ECO:0000313" key="3">
    <source>
        <dbReference type="EMBL" id="RIW37407.1"/>
    </source>
</evidence>